<gene>
    <name evidence="2" type="ORF">BaRGS_00028929</name>
</gene>
<feature type="compositionally biased region" description="Low complexity" evidence="1">
    <location>
        <begin position="42"/>
        <end position="60"/>
    </location>
</feature>
<accession>A0ABD0JYS8</accession>
<organism evidence="2 3">
    <name type="scientific">Batillaria attramentaria</name>
    <dbReference type="NCBI Taxonomy" id="370345"/>
    <lineage>
        <taxon>Eukaryota</taxon>
        <taxon>Metazoa</taxon>
        <taxon>Spiralia</taxon>
        <taxon>Lophotrochozoa</taxon>
        <taxon>Mollusca</taxon>
        <taxon>Gastropoda</taxon>
        <taxon>Caenogastropoda</taxon>
        <taxon>Sorbeoconcha</taxon>
        <taxon>Cerithioidea</taxon>
        <taxon>Batillariidae</taxon>
        <taxon>Batillaria</taxon>
    </lineage>
</organism>
<protein>
    <submittedName>
        <fullName evidence="2">Uncharacterized protein</fullName>
    </submittedName>
</protein>
<comment type="caution">
    <text evidence="2">The sequence shown here is derived from an EMBL/GenBank/DDBJ whole genome shotgun (WGS) entry which is preliminary data.</text>
</comment>
<dbReference type="EMBL" id="JACVVK020000294">
    <property type="protein sequence ID" value="KAK7479849.1"/>
    <property type="molecule type" value="Genomic_DNA"/>
</dbReference>
<keyword evidence="3" id="KW-1185">Reference proteome</keyword>
<feature type="compositionally biased region" description="Low complexity" evidence="1">
    <location>
        <begin position="1"/>
        <end position="30"/>
    </location>
</feature>
<name>A0ABD0JYS8_9CAEN</name>
<dbReference type="Proteomes" id="UP001519460">
    <property type="component" value="Unassembled WGS sequence"/>
</dbReference>
<feature type="region of interest" description="Disordered" evidence="1">
    <location>
        <begin position="1"/>
        <end position="61"/>
    </location>
</feature>
<proteinExistence type="predicted"/>
<evidence type="ECO:0000256" key="1">
    <source>
        <dbReference type="SAM" id="MobiDB-lite"/>
    </source>
</evidence>
<sequence>APAAGPSQSFTHSSPSPSSSLTLPTSQLSSRFIPDPPHIPAHLHSNSDSGSGSPHSGLSPFRDANSRVLVLHDPLQGLAGPLDSPLDGRNGTVFVTDRVTGWPLKRSP</sequence>
<evidence type="ECO:0000313" key="3">
    <source>
        <dbReference type="Proteomes" id="UP001519460"/>
    </source>
</evidence>
<feature type="non-terminal residue" evidence="2">
    <location>
        <position position="1"/>
    </location>
</feature>
<evidence type="ECO:0000313" key="2">
    <source>
        <dbReference type="EMBL" id="KAK7479849.1"/>
    </source>
</evidence>
<dbReference type="AlphaFoldDB" id="A0ABD0JYS8"/>
<feature type="non-terminal residue" evidence="2">
    <location>
        <position position="108"/>
    </location>
</feature>
<reference evidence="2 3" key="1">
    <citation type="journal article" date="2023" name="Sci. Data">
        <title>Genome assembly of the Korean intertidal mud-creeper Batillaria attramentaria.</title>
        <authorList>
            <person name="Patra A.K."/>
            <person name="Ho P.T."/>
            <person name="Jun S."/>
            <person name="Lee S.J."/>
            <person name="Kim Y."/>
            <person name="Won Y.J."/>
        </authorList>
    </citation>
    <scope>NUCLEOTIDE SEQUENCE [LARGE SCALE GENOMIC DNA]</scope>
    <source>
        <strain evidence="2">Wonlab-2016</strain>
    </source>
</reference>